<dbReference type="Proteomes" id="UP000076532">
    <property type="component" value="Unassembled WGS sequence"/>
</dbReference>
<dbReference type="OrthoDB" id="2422840at2759"/>
<dbReference type="EMBL" id="KV417499">
    <property type="protein sequence ID" value="KZP29376.1"/>
    <property type="molecule type" value="Genomic_DNA"/>
</dbReference>
<accession>A0A166SF74</accession>
<evidence type="ECO:0000313" key="2">
    <source>
        <dbReference type="Proteomes" id="UP000076532"/>
    </source>
</evidence>
<dbReference type="AlphaFoldDB" id="A0A166SF74"/>
<evidence type="ECO:0000313" key="1">
    <source>
        <dbReference type="EMBL" id="KZP29376.1"/>
    </source>
</evidence>
<gene>
    <name evidence="1" type="ORF">FIBSPDRAFT_216515</name>
</gene>
<protein>
    <submittedName>
        <fullName evidence="1">Uncharacterized protein</fullName>
    </submittedName>
</protein>
<sequence>MPNTLQDLPGMLPPVQPIETGEHVLYKECMVVVSDWQDFVPPSSSSLGTPFLGSRTSDVDELEHYLISPPGSKAKPTLMQELVDSNIAQLASLPSPEKVHLLIIPIDAIAGPRSERLGESLSNKSKSIGTANGACYFSYISHCISLTRNMAQSRVFPGPTAFATAG</sequence>
<keyword evidence="2" id="KW-1185">Reference proteome</keyword>
<proteinExistence type="predicted"/>
<name>A0A166SF74_9AGAM</name>
<organism evidence="1 2">
    <name type="scientific">Athelia psychrophila</name>
    <dbReference type="NCBI Taxonomy" id="1759441"/>
    <lineage>
        <taxon>Eukaryota</taxon>
        <taxon>Fungi</taxon>
        <taxon>Dikarya</taxon>
        <taxon>Basidiomycota</taxon>
        <taxon>Agaricomycotina</taxon>
        <taxon>Agaricomycetes</taxon>
        <taxon>Agaricomycetidae</taxon>
        <taxon>Atheliales</taxon>
        <taxon>Atheliaceae</taxon>
        <taxon>Athelia</taxon>
    </lineage>
</organism>
<reference evidence="1 2" key="1">
    <citation type="journal article" date="2016" name="Mol. Biol. Evol.">
        <title>Comparative Genomics of Early-Diverging Mushroom-Forming Fungi Provides Insights into the Origins of Lignocellulose Decay Capabilities.</title>
        <authorList>
            <person name="Nagy L.G."/>
            <person name="Riley R."/>
            <person name="Tritt A."/>
            <person name="Adam C."/>
            <person name="Daum C."/>
            <person name="Floudas D."/>
            <person name="Sun H."/>
            <person name="Yadav J.S."/>
            <person name="Pangilinan J."/>
            <person name="Larsson K.H."/>
            <person name="Matsuura K."/>
            <person name="Barry K."/>
            <person name="Labutti K."/>
            <person name="Kuo R."/>
            <person name="Ohm R.A."/>
            <person name="Bhattacharya S.S."/>
            <person name="Shirouzu T."/>
            <person name="Yoshinaga Y."/>
            <person name="Martin F.M."/>
            <person name="Grigoriev I.V."/>
            <person name="Hibbett D.S."/>
        </authorList>
    </citation>
    <scope>NUCLEOTIDE SEQUENCE [LARGE SCALE GENOMIC DNA]</scope>
    <source>
        <strain evidence="1 2">CBS 109695</strain>
    </source>
</reference>